<reference evidence="6 7" key="1">
    <citation type="submission" date="2016-12" db="EMBL/GenBank/DDBJ databases">
        <authorList>
            <person name="Song W.-J."/>
            <person name="Kurnit D.M."/>
        </authorList>
    </citation>
    <scope>NUCLEOTIDE SEQUENCE [LARGE SCALE GENOMIC DNA]</scope>
    <source>
        <strain evidence="6 7">PCL1601</strain>
    </source>
</reference>
<feature type="chain" id="PRO_5012073366" evidence="4">
    <location>
        <begin position="29"/>
        <end position="266"/>
    </location>
</feature>
<dbReference type="AlphaFoldDB" id="A0A1Q8EQ41"/>
<dbReference type="CDD" id="cd03141">
    <property type="entry name" value="GATase1_Hsp31_like"/>
    <property type="match status" value="1"/>
</dbReference>
<dbReference type="GO" id="GO:0005737">
    <property type="term" value="C:cytoplasm"/>
    <property type="evidence" value="ECO:0007669"/>
    <property type="project" value="TreeGrafter"/>
</dbReference>
<feature type="domain" description="DJ-1/PfpI" evidence="5">
    <location>
        <begin position="64"/>
        <end position="262"/>
    </location>
</feature>
<name>A0A1Q8EQ41_9PSED</name>
<evidence type="ECO:0000256" key="2">
    <source>
        <dbReference type="ARBA" id="ARBA00023239"/>
    </source>
</evidence>
<dbReference type="InterPro" id="IPR050325">
    <property type="entry name" value="Prot/Nucl_acid_deglycase"/>
</dbReference>
<evidence type="ECO:0000256" key="1">
    <source>
        <dbReference type="ARBA" id="ARBA00023016"/>
    </source>
</evidence>
<dbReference type="SUPFAM" id="SSF52317">
    <property type="entry name" value="Class I glutamine amidotransferase-like"/>
    <property type="match status" value="1"/>
</dbReference>
<dbReference type="PANTHER" id="PTHR48094">
    <property type="entry name" value="PROTEIN/NUCLEIC ACID DEGLYCASE DJ-1-RELATED"/>
    <property type="match status" value="1"/>
</dbReference>
<dbReference type="GO" id="GO:0016740">
    <property type="term" value="F:transferase activity"/>
    <property type="evidence" value="ECO:0007669"/>
    <property type="project" value="UniProtKB-KW"/>
</dbReference>
<sequence>MARMKSMNRFLKSIIIMLGLLQYHVASADNAGASARWAGKKILVVMTNHSKYPTRTDATGLWLTELTDFYDVAKAAGIEMDFASPAGGLVPIDERSQGWLYMNTSAKAHIQDQAFVSRLKNTSAVGSLNPNDYAAIYYTGGHGTMWDFRDNEALKSMAESIYRNGGFIASVCHGAAGLLNLKDGNGKPLIANRTVTGFSNAEELLSGTKDQVPFFLQDELTALGATYDKAFIPFASHVVVDGKIVTGQNPNSSEAVAEALVALLKQ</sequence>
<protein>
    <submittedName>
        <fullName evidence="6">Type 1 glutamine amidotransferase domain-containing protein</fullName>
    </submittedName>
</protein>
<keyword evidence="1" id="KW-0346">Stress response</keyword>
<gene>
    <name evidence="6" type="ORF">BTN82_12700</name>
</gene>
<comment type="caution">
    <text evidence="6">The sequence shown here is derived from an EMBL/GenBank/DDBJ whole genome shotgun (WGS) entry which is preliminary data.</text>
</comment>
<organism evidence="6 7">
    <name type="scientific">Pseudomonas chlororaphis</name>
    <dbReference type="NCBI Taxonomy" id="587753"/>
    <lineage>
        <taxon>Bacteria</taxon>
        <taxon>Pseudomonadati</taxon>
        <taxon>Pseudomonadota</taxon>
        <taxon>Gammaproteobacteria</taxon>
        <taxon>Pseudomonadales</taxon>
        <taxon>Pseudomonadaceae</taxon>
        <taxon>Pseudomonas</taxon>
    </lineage>
</organism>
<dbReference type="Pfam" id="PF01965">
    <property type="entry name" value="DJ-1_PfpI"/>
    <property type="match status" value="1"/>
</dbReference>
<dbReference type="Gene3D" id="3.40.50.880">
    <property type="match status" value="1"/>
</dbReference>
<dbReference type="EMBL" id="MSCT01000010">
    <property type="protein sequence ID" value="OLF53914.1"/>
    <property type="molecule type" value="Genomic_DNA"/>
</dbReference>
<dbReference type="OrthoDB" id="9792284at2"/>
<dbReference type="Proteomes" id="UP000185578">
    <property type="component" value="Unassembled WGS sequence"/>
</dbReference>
<keyword evidence="6" id="KW-0808">Transferase</keyword>
<feature type="signal peptide" evidence="4">
    <location>
        <begin position="1"/>
        <end position="28"/>
    </location>
</feature>
<proteinExistence type="inferred from homology"/>
<keyword evidence="2" id="KW-0456">Lyase</keyword>
<keyword evidence="6" id="KW-0315">Glutamine amidotransferase</keyword>
<evidence type="ECO:0000259" key="5">
    <source>
        <dbReference type="Pfam" id="PF01965"/>
    </source>
</evidence>
<dbReference type="GO" id="GO:0019243">
    <property type="term" value="P:methylglyoxal catabolic process to D-lactate via S-lactoyl-glutathione"/>
    <property type="evidence" value="ECO:0007669"/>
    <property type="project" value="TreeGrafter"/>
</dbReference>
<keyword evidence="4" id="KW-0732">Signal</keyword>
<dbReference type="InterPro" id="IPR002818">
    <property type="entry name" value="DJ-1/PfpI"/>
</dbReference>
<dbReference type="GO" id="GO:0019172">
    <property type="term" value="F:glyoxalase III activity"/>
    <property type="evidence" value="ECO:0007669"/>
    <property type="project" value="TreeGrafter"/>
</dbReference>
<dbReference type="InterPro" id="IPR029062">
    <property type="entry name" value="Class_I_gatase-like"/>
</dbReference>
<evidence type="ECO:0000313" key="7">
    <source>
        <dbReference type="Proteomes" id="UP000185578"/>
    </source>
</evidence>
<dbReference type="PANTHER" id="PTHR48094:SF11">
    <property type="entry name" value="GLUTATHIONE-INDEPENDENT GLYOXALASE HSP31-RELATED"/>
    <property type="match status" value="1"/>
</dbReference>
<evidence type="ECO:0000256" key="4">
    <source>
        <dbReference type="SAM" id="SignalP"/>
    </source>
</evidence>
<comment type="similarity">
    <text evidence="3">Belongs to the peptidase C56 family. HSP31-like subfamily.</text>
</comment>
<evidence type="ECO:0000256" key="3">
    <source>
        <dbReference type="ARBA" id="ARBA00038493"/>
    </source>
</evidence>
<evidence type="ECO:0000313" key="6">
    <source>
        <dbReference type="EMBL" id="OLF53914.1"/>
    </source>
</evidence>
<accession>A0A1Q8EQ41</accession>